<evidence type="ECO:0000256" key="1">
    <source>
        <dbReference type="ARBA" id="ARBA00001974"/>
    </source>
</evidence>
<proteinExistence type="predicted"/>
<keyword evidence="2" id="KW-0285">Flavoprotein</keyword>
<dbReference type="GO" id="GO:0071949">
    <property type="term" value="F:FAD binding"/>
    <property type="evidence" value="ECO:0007669"/>
    <property type="project" value="InterPro"/>
</dbReference>
<dbReference type="Gene3D" id="3.40.30.120">
    <property type="match status" value="1"/>
</dbReference>
<name>A0A918MWF1_9ACTN</name>
<gene>
    <name evidence="6" type="ORF">GCM10010503_67830</name>
</gene>
<dbReference type="RefSeq" id="WP_190019238.1">
    <property type="nucleotide sequence ID" value="NZ_BMUE01000026.1"/>
</dbReference>
<feature type="transmembrane region" description="Helical" evidence="4">
    <location>
        <begin position="12"/>
        <end position="32"/>
    </location>
</feature>
<keyword evidence="7" id="KW-1185">Reference proteome</keyword>
<keyword evidence="4" id="KW-0812">Transmembrane</keyword>
<keyword evidence="4" id="KW-0472">Membrane</keyword>
<reference evidence="6 7" key="1">
    <citation type="journal article" date="2014" name="Int. J. Syst. Evol. Microbiol.">
        <title>Complete genome sequence of Corynebacterium casei LMG S-19264T (=DSM 44701T), isolated from a smear-ripened cheese.</title>
        <authorList>
            <consortium name="US DOE Joint Genome Institute (JGI-PGF)"/>
            <person name="Walter F."/>
            <person name="Albersmeier A."/>
            <person name="Kalinowski J."/>
            <person name="Ruckert C."/>
        </authorList>
    </citation>
    <scope>NUCLEOTIDE SEQUENCE [LARGE SCALE GENOMIC DNA]</scope>
    <source>
        <strain evidence="6 7">JCM 4490</strain>
    </source>
</reference>
<comment type="cofactor">
    <cofactor evidence="1">
        <name>FAD</name>
        <dbReference type="ChEBI" id="CHEBI:57692"/>
    </cofactor>
</comment>
<keyword evidence="4" id="KW-1133">Transmembrane helix</keyword>
<dbReference type="Gene3D" id="3.30.9.10">
    <property type="entry name" value="D-Amino Acid Oxidase, subunit A, domain 2"/>
    <property type="match status" value="1"/>
</dbReference>
<dbReference type="Pfam" id="PF01494">
    <property type="entry name" value="FAD_binding_3"/>
    <property type="match status" value="1"/>
</dbReference>
<evidence type="ECO:0000313" key="7">
    <source>
        <dbReference type="Proteomes" id="UP000620224"/>
    </source>
</evidence>
<evidence type="ECO:0000256" key="2">
    <source>
        <dbReference type="ARBA" id="ARBA00022630"/>
    </source>
</evidence>
<dbReference type="PRINTS" id="PR00420">
    <property type="entry name" value="RNGMNOXGNASE"/>
</dbReference>
<feature type="domain" description="FAD-binding" evidence="5">
    <location>
        <begin position="9"/>
        <end position="361"/>
    </location>
</feature>
<evidence type="ECO:0000256" key="4">
    <source>
        <dbReference type="SAM" id="Phobius"/>
    </source>
</evidence>
<organism evidence="6 7">
    <name type="scientific">Streptomyces lucensis JCM 4490</name>
    <dbReference type="NCBI Taxonomy" id="1306176"/>
    <lineage>
        <taxon>Bacteria</taxon>
        <taxon>Bacillati</taxon>
        <taxon>Actinomycetota</taxon>
        <taxon>Actinomycetes</taxon>
        <taxon>Kitasatosporales</taxon>
        <taxon>Streptomycetaceae</taxon>
        <taxon>Streptomyces</taxon>
    </lineage>
</organism>
<dbReference type="SUPFAM" id="SSF51905">
    <property type="entry name" value="FAD/NAD(P)-binding domain"/>
    <property type="match status" value="1"/>
</dbReference>
<evidence type="ECO:0000256" key="3">
    <source>
        <dbReference type="ARBA" id="ARBA00022827"/>
    </source>
</evidence>
<dbReference type="InterPro" id="IPR036188">
    <property type="entry name" value="FAD/NAD-bd_sf"/>
</dbReference>
<dbReference type="Pfam" id="PF21274">
    <property type="entry name" value="Rng_hyd_C"/>
    <property type="match status" value="1"/>
</dbReference>
<sequence length="548" mass="58610">MQQKADHQVPVLVVGGSLVGLSLSLFLGRLGVRHMLVERHSGTSIHPRGRGNNVRTMELFRVAGVEPDIKTAASLLADNHGILQTPTLAGDAGEWLFKEIDPGGGLARFSPTAWCLCSQNDLEPVLLKGARALGGDLRYFHELESFAQDPEGVTAYVRDRDSDRLYTVRADYLVAADGPRSPVRGRLGIGQSGPGDLFANVSVTFRSKLLADVVGDRRFICCYLTDPGADGALLPVDNRENWVFHAPWHPEHGETLEEFTEERLRRHIRHAVGVPDLDVEITGKASWRAAERVAERYAADRVFLAGDSAHEMSPTGAFGSNTGIQDAHNLAWKLAAVLGGWAGPGLLGTYDTERRPVALATSARASARSVEHSHPGFAPAPGVGAGKRGGILNVVLGYRYPEGAVLGADPERPVVPDGVHLTGEPGTRAPHLWLRRAGERLSTIDLYERSPVLLCDAGSAAGTAWHTAARRIAGTDGVPLEAYRVGAGAEAELTCEQDGDDWAAAHGTTADGAVLVRPDGFVAWRAPGAVPDPEAELREVLGALLHTR</sequence>
<protein>
    <recommendedName>
        <fullName evidence="5">FAD-binding domain-containing protein</fullName>
    </recommendedName>
</protein>
<dbReference type="InterPro" id="IPR002938">
    <property type="entry name" value="FAD-bd"/>
</dbReference>
<dbReference type="InterPro" id="IPR050641">
    <property type="entry name" value="RIFMO-like"/>
</dbReference>
<dbReference type="PANTHER" id="PTHR43004:SF19">
    <property type="entry name" value="BINDING MONOOXYGENASE, PUTATIVE (JCVI)-RELATED"/>
    <property type="match status" value="1"/>
</dbReference>
<keyword evidence="3" id="KW-0274">FAD</keyword>
<dbReference type="GO" id="GO:0016709">
    <property type="term" value="F:oxidoreductase activity, acting on paired donors, with incorporation or reduction of molecular oxygen, NAD(P)H as one donor, and incorporation of one atom of oxygen"/>
    <property type="evidence" value="ECO:0007669"/>
    <property type="project" value="UniProtKB-ARBA"/>
</dbReference>
<dbReference type="PANTHER" id="PTHR43004">
    <property type="entry name" value="TRK SYSTEM POTASSIUM UPTAKE PROTEIN"/>
    <property type="match status" value="1"/>
</dbReference>
<comment type="caution">
    <text evidence="6">The sequence shown here is derived from an EMBL/GenBank/DDBJ whole genome shotgun (WGS) entry which is preliminary data.</text>
</comment>
<accession>A0A918MWF1</accession>
<evidence type="ECO:0000313" key="6">
    <source>
        <dbReference type="EMBL" id="GGW80912.1"/>
    </source>
</evidence>
<dbReference type="AlphaFoldDB" id="A0A918MWF1"/>
<dbReference type="EMBL" id="BMUE01000026">
    <property type="protein sequence ID" value="GGW80912.1"/>
    <property type="molecule type" value="Genomic_DNA"/>
</dbReference>
<dbReference type="Gene3D" id="3.50.50.60">
    <property type="entry name" value="FAD/NAD(P)-binding domain"/>
    <property type="match status" value="1"/>
</dbReference>
<dbReference type="Proteomes" id="UP000620224">
    <property type="component" value="Unassembled WGS sequence"/>
</dbReference>
<evidence type="ECO:0000259" key="5">
    <source>
        <dbReference type="Pfam" id="PF01494"/>
    </source>
</evidence>